<evidence type="ECO:0000313" key="6">
    <source>
        <dbReference type="EMBL" id="TNN68515.1"/>
    </source>
</evidence>
<name>A0A4Z2HT81_9TELE</name>
<accession>A0A4Z2HT81</accession>
<evidence type="ECO:0000313" key="7">
    <source>
        <dbReference type="Proteomes" id="UP000314294"/>
    </source>
</evidence>
<evidence type="ECO:0000256" key="5">
    <source>
        <dbReference type="SAM" id="Coils"/>
    </source>
</evidence>
<protein>
    <submittedName>
        <fullName evidence="6">Nesprin-1</fullName>
    </submittedName>
</protein>
<dbReference type="OrthoDB" id="9623421at2759"/>
<gene>
    <name evidence="6" type="primary">SYNE1_17</name>
    <name evidence="6" type="ORF">EYF80_021300</name>
</gene>
<organism evidence="6 7">
    <name type="scientific">Liparis tanakae</name>
    <name type="common">Tanaka's snailfish</name>
    <dbReference type="NCBI Taxonomy" id="230148"/>
    <lineage>
        <taxon>Eukaryota</taxon>
        <taxon>Metazoa</taxon>
        <taxon>Chordata</taxon>
        <taxon>Craniata</taxon>
        <taxon>Vertebrata</taxon>
        <taxon>Euteleostomi</taxon>
        <taxon>Actinopterygii</taxon>
        <taxon>Neopterygii</taxon>
        <taxon>Teleostei</taxon>
        <taxon>Neoteleostei</taxon>
        <taxon>Acanthomorphata</taxon>
        <taxon>Eupercaria</taxon>
        <taxon>Perciformes</taxon>
        <taxon>Cottioidei</taxon>
        <taxon>Cottales</taxon>
        <taxon>Liparidae</taxon>
        <taxon>Liparis</taxon>
    </lineage>
</organism>
<evidence type="ECO:0000256" key="1">
    <source>
        <dbReference type="ARBA" id="ARBA00004308"/>
    </source>
</evidence>
<dbReference type="PANTHER" id="PTHR14514:SF3">
    <property type="entry name" value="NESPRIN-1"/>
    <property type="match status" value="1"/>
</dbReference>
<evidence type="ECO:0000256" key="4">
    <source>
        <dbReference type="ARBA" id="ARBA00023136"/>
    </source>
</evidence>
<keyword evidence="7" id="KW-1185">Reference proteome</keyword>
<keyword evidence="3" id="KW-0677">Repeat</keyword>
<comment type="caution">
    <text evidence="6">The sequence shown here is derived from an EMBL/GenBank/DDBJ whole genome shotgun (WGS) entry which is preliminary data.</text>
</comment>
<feature type="coiled-coil region" evidence="5">
    <location>
        <begin position="33"/>
        <end position="88"/>
    </location>
</feature>
<dbReference type="AlphaFoldDB" id="A0A4Z2HT81"/>
<keyword evidence="2" id="KW-0597">Phosphoprotein</keyword>
<dbReference type="EMBL" id="SRLO01000189">
    <property type="protein sequence ID" value="TNN68515.1"/>
    <property type="molecule type" value="Genomic_DNA"/>
</dbReference>
<keyword evidence="5" id="KW-0175">Coiled coil</keyword>
<reference evidence="6 7" key="1">
    <citation type="submission" date="2019-03" db="EMBL/GenBank/DDBJ databases">
        <title>First draft genome of Liparis tanakae, snailfish: a comprehensive survey of snailfish specific genes.</title>
        <authorList>
            <person name="Kim W."/>
            <person name="Song I."/>
            <person name="Jeong J.-H."/>
            <person name="Kim D."/>
            <person name="Kim S."/>
            <person name="Ryu S."/>
            <person name="Song J.Y."/>
            <person name="Lee S.K."/>
        </authorList>
    </citation>
    <scope>NUCLEOTIDE SEQUENCE [LARGE SCALE GENOMIC DNA]</scope>
    <source>
        <tissue evidence="6">Muscle</tissue>
    </source>
</reference>
<comment type="subcellular location">
    <subcellularLocation>
        <location evidence="1">Endomembrane system</location>
    </subcellularLocation>
</comment>
<dbReference type="PANTHER" id="PTHR14514">
    <property type="entry name" value="PKA ANCHORING PROTEIN"/>
    <property type="match status" value="1"/>
</dbReference>
<evidence type="ECO:0000256" key="2">
    <source>
        <dbReference type="ARBA" id="ARBA00022553"/>
    </source>
</evidence>
<proteinExistence type="predicted"/>
<keyword evidence="4" id="KW-0472">Membrane</keyword>
<sequence length="125" mass="14911">MTYIAQFLKHHPDLTQSDSDGQHEEEREQRKSLRELKIWLNQLERDAVQAQETEGNLAQQYQLFKSLRVQLEIRRKQVEGALQSTQKDGMLTVDQALVKQAWERVSNKVREMRIWRKRHGISRQT</sequence>
<dbReference type="Proteomes" id="UP000314294">
    <property type="component" value="Unassembled WGS sequence"/>
</dbReference>
<evidence type="ECO:0000256" key="3">
    <source>
        <dbReference type="ARBA" id="ARBA00022737"/>
    </source>
</evidence>